<evidence type="ECO:0000313" key="2">
    <source>
        <dbReference type="Proteomes" id="UP000002059"/>
    </source>
</evidence>
<dbReference type="RefSeq" id="XP_015703560.1">
    <property type="nucleotide sequence ID" value="XM_015846756.1"/>
</dbReference>
<gene>
    <name evidence="1" type="ORF">PAAG_11045</name>
</gene>
<protein>
    <submittedName>
        <fullName evidence="1">Uncharacterized protein</fullName>
    </submittedName>
</protein>
<evidence type="ECO:0000313" key="1">
    <source>
        <dbReference type="EMBL" id="KGQ02096.1"/>
    </source>
</evidence>
<accession>A0A0A2V2T6</accession>
<dbReference type="KEGG" id="pbl:PAAG_11045"/>
<dbReference type="HOGENOM" id="CLU_206096_0_0_1"/>
<keyword evidence="2" id="KW-1185">Reference proteome</keyword>
<proteinExistence type="predicted"/>
<dbReference type="OrthoDB" id="10403847at2759"/>
<dbReference type="OMA" id="PTEQMMT"/>
<dbReference type="AlphaFoldDB" id="A0A0A2V2T6"/>
<dbReference type="VEuPathDB" id="FungiDB:PAAG_11045"/>
<sequence>MAGVCSASINSEENGAPPTEQMMTVAMPRCEGWIPQRAGRADGSRGLTRLAKYEAEEDEMRLRLSS</sequence>
<reference evidence="1 2" key="1">
    <citation type="journal article" date="2011" name="PLoS Genet.">
        <title>Comparative genomic analysis of human fungal pathogens causing paracoccidioidomycosis.</title>
        <authorList>
            <person name="Desjardins C.A."/>
            <person name="Champion M.D."/>
            <person name="Holder J.W."/>
            <person name="Muszewska A."/>
            <person name="Goldberg J."/>
            <person name="Bailao A.M."/>
            <person name="Brigido M.M."/>
            <person name="Ferreira M.E."/>
            <person name="Garcia A.M."/>
            <person name="Grynberg M."/>
            <person name="Gujja S."/>
            <person name="Heiman D.I."/>
            <person name="Henn M.R."/>
            <person name="Kodira C.D."/>
            <person name="Leon-Narvaez H."/>
            <person name="Longo L.V."/>
            <person name="Ma L.J."/>
            <person name="Malavazi I."/>
            <person name="Matsuo A.L."/>
            <person name="Morais F.V."/>
            <person name="Pereira M."/>
            <person name="Rodriguez-Brito S."/>
            <person name="Sakthikumar S."/>
            <person name="Salem-Izacc S.M."/>
            <person name="Sykes S.M."/>
            <person name="Teixeira M.M."/>
            <person name="Vallejo M.C."/>
            <person name="Walter M.E."/>
            <person name="Yandava C."/>
            <person name="Young S."/>
            <person name="Zeng Q."/>
            <person name="Zucker J."/>
            <person name="Felipe M.S."/>
            <person name="Goldman G.H."/>
            <person name="Haas B.J."/>
            <person name="McEwen J.G."/>
            <person name="Nino-Vega G."/>
            <person name="Puccia R."/>
            <person name="San-Blas G."/>
            <person name="Soares C.M."/>
            <person name="Birren B.W."/>
            <person name="Cuomo C.A."/>
        </authorList>
    </citation>
    <scope>NUCLEOTIDE SEQUENCE [LARGE SCALE GENOMIC DNA]</scope>
    <source>
        <strain evidence="2">ATCC MYA-826 / Pb01</strain>
    </source>
</reference>
<dbReference type="GeneID" id="26970186"/>
<dbReference type="EMBL" id="KN293992">
    <property type="protein sequence ID" value="KGQ02096.1"/>
    <property type="molecule type" value="Genomic_DNA"/>
</dbReference>
<name>A0A0A2V2T6_PARBA</name>
<organism evidence="1 2">
    <name type="scientific">Paracoccidioides lutzii (strain ATCC MYA-826 / Pb01)</name>
    <name type="common">Paracoccidioides brasiliensis</name>
    <dbReference type="NCBI Taxonomy" id="502779"/>
    <lineage>
        <taxon>Eukaryota</taxon>
        <taxon>Fungi</taxon>
        <taxon>Dikarya</taxon>
        <taxon>Ascomycota</taxon>
        <taxon>Pezizomycotina</taxon>
        <taxon>Eurotiomycetes</taxon>
        <taxon>Eurotiomycetidae</taxon>
        <taxon>Onygenales</taxon>
        <taxon>Ajellomycetaceae</taxon>
        <taxon>Paracoccidioides</taxon>
    </lineage>
</organism>
<dbReference type="Proteomes" id="UP000002059">
    <property type="component" value="Partially assembled WGS sequence"/>
</dbReference>